<protein>
    <submittedName>
        <fullName evidence="1">Uncharacterized protein</fullName>
    </submittedName>
</protein>
<evidence type="ECO:0000313" key="2">
    <source>
        <dbReference type="Proteomes" id="UP000282321"/>
    </source>
</evidence>
<sequence length="230" mass="25829">MIPPVYYQKKDKGVNIMRFKRKDFKNFDLVKTLSLFAIIILLLSGCAGTFRTADVLNEGEKTMTVSLPFASLTDPKLFVINPDISYRQGIGYRTDLGIKVYLIGAEFSACRNILKEGKFNPAIALQLTTGMALYDGVIVEPALLISKKIGVISLYSGIKYKSLTDVSGFYYGRYYRKFLYTAGIQLPENNGNKIYIEIYNAPIAYDPFGEYPYFSEHVLIGVGAMFKIGH</sequence>
<comment type="caution">
    <text evidence="1">The sequence shown here is derived from an EMBL/GenBank/DDBJ whole genome shotgun (WGS) entry which is preliminary data.</text>
</comment>
<organism evidence="1 2">
    <name type="scientific">candidate division TA06 bacterium</name>
    <dbReference type="NCBI Taxonomy" id="2250710"/>
    <lineage>
        <taxon>Bacteria</taxon>
        <taxon>Bacteria division TA06</taxon>
    </lineage>
</organism>
<dbReference type="EMBL" id="QNBC01000066">
    <property type="protein sequence ID" value="RKX65888.1"/>
    <property type="molecule type" value="Genomic_DNA"/>
</dbReference>
<dbReference type="AlphaFoldDB" id="A0A660S7C8"/>
<name>A0A660S7C8_UNCT6</name>
<reference evidence="1 2" key="1">
    <citation type="submission" date="2018-06" db="EMBL/GenBank/DDBJ databases">
        <title>Extensive metabolic versatility and redundancy in microbially diverse, dynamic hydrothermal sediments.</title>
        <authorList>
            <person name="Dombrowski N."/>
            <person name="Teske A."/>
            <person name="Baker B.J."/>
        </authorList>
    </citation>
    <scope>NUCLEOTIDE SEQUENCE [LARGE SCALE GENOMIC DNA]</scope>
    <source>
        <strain evidence="1">B35_G9</strain>
    </source>
</reference>
<gene>
    <name evidence="1" type="ORF">DRP44_05330</name>
</gene>
<proteinExistence type="predicted"/>
<accession>A0A660S7C8</accession>
<evidence type="ECO:0000313" key="1">
    <source>
        <dbReference type="EMBL" id="RKX65888.1"/>
    </source>
</evidence>
<dbReference type="Proteomes" id="UP000282321">
    <property type="component" value="Unassembled WGS sequence"/>
</dbReference>